<dbReference type="KEGG" id="rmb:K529_016895"/>
<dbReference type="GO" id="GO:0022857">
    <property type="term" value="F:transmembrane transporter activity"/>
    <property type="evidence" value="ECO:0007669"/>
    <property type="project" value="InterPro"/>
</dbReference>
<dbReference type="OrthoDB" id="7811737at2"/>
<sequence>MAYSSTYIYAPLKWISAGLISLALSASASAQPMPGGDRGPIPAGVITLSEAQVPFSVTLPGRAIAYEEVNIRPRVDGTISEIPYEAGRKVEKGDVLFRIEGDTFEVDVAAAEAEVARAEAAVTAAEATLSRYERLQGTGVTIEDVENARVTVLQNKAELSSANAKLKLARLNLERTEIRSPITGIVAVPEVSVGAVVTANQADALTTVTRLDPIYIDVEESSKRLAEVRALMEGGTLQRGEGLDLTLTLENGVQYDQKGTLESPGTRVSTTTGSFEFRIRFDNPERHILPGQFLRVEIELGTTRAVMVPQGATSRAADGTLTAFVAVDGKAEQRELTEHGSYQNAWIVTEGIIPGEALIVDGLMAMRDGADVQPVSVEISENGVVTDAKDASSDES</sequence>
<dbReference type="Gene3D" id="2.40.30.170">
    <property type="match status" value="1"/>
</dbReference>
<dbReference type="InterPro" id="IPR058624">
    <property type="entry name" value="MdtA-like_HH"/>
</dbReference>
<dbReference type="Proteomes" id="UP000013243">
    <property type="component" value="Plasmid unnamed1"/>
</dbReference>
<comment type="similarity">
    <text evidence="2">Belongs to the membrane fusion protein (MFP) (TC 8.A.1) family.</text>
</comment>
<evidence type="ECO:0000256" key="2">
    <source>
        <dbReference type="ARBA" id="ARBA00009477"/>
    </source>
</evidence>
<proteinExistence type="inferred from homology"/>
<evidence type="ECO:0000256" key="1">
    <source>
        <dbReference type="ARBA" id="ARBA00004196"/>
    </source>
</evidence>
<keyword evidence="9" id="KW-0614">Plasmid</keyword>
<dbReference type="PANTHER" id="PTHR30158:SF3">
    <property type="entry name" value="MULTIDRUG EFFLUX PUMP SUBUNIT ACRA-RELATED"/>
    <property type="match status" value="1"/>
</dbReference>
<dbReference type="AlphaFoldDB" id="A0A1B1A7E4"/>
<organism evidence="9 10">
    <name type="scientific">Tritonibacter mobilis F1926</name>
    <dbReference type="NCBI Taxonomy" id="1265309"/>
    <lineage>
        <taxon>Bacteria</taxon>
        <taxon>Pseudomonadati</taxon>
        <taxon>Pseudomonadota</taxon>
        <taxon>Alphaproteobacteria</taxon>
        <taxon>Rhodobacterales</taxon>
        <taxon>Paracoccaceae</taxon>
        <taxon>Tritonibacter</taxon>
    </lineage>
</organism>
<evidence type="ECO:0000259" key="5">
    <source>
        <dbReference type="Pfam" id="PF25876"/>
    </source>
</evidence>
<dbReference type="RefSeq" id="WP_005615906.1">
    <property type="nucleotide sequence ID" value="NZ_CP015231.1"/>
</dbReference>
<dbReference type="Gene3D" id="2.40.50.100">
    <property type="match status" value="1"/>
</dbReference>
<evidence type="ECO:0000256" key="4">
    <source>
        <dbReference type="SAM" id="SignalP"/>
    </source>
</evidence>
<dbReference type="InterPro" id="IPR058626">
    <property type="entry name" value="MdtA-like_b-barrel"/>
</dbReference>
<dbReference type="InterPro" id="IPR058627">
    <property type="entry name" value="MdtA-like_C"/>
</dbReference>
<evidence type="ECO:0000259" key="8">
    <source>
        <dbReference type="Pfam" id="PF25967"/>
    </source>
</evidence>
<dbReference type="InterPro" id="IPR006143">
    <property type="entry name" value="RND_pump_MFP"/>
</dbReference>
<dbReference type="GO" id="GO:0005886">
    <property type="term" value="C:plasma membrane"/>
    <property type="evidence" value="ECO:0007669"/>
    <property type="project" value="TreeGrafter"/>
</dbReference>
<feature type="coiled-coil region" evidence="3">
    <location>
        <begin position="108"/>
        <end position="135"/>
    </location>
</feature>
<feature type="signal peptide" evidence="4">
    <location>
        <begin position="1"/>
        <end position="30"/>
    </location>
</feature>
<dbReference type="Gene3D" id="2.40.420.20">
    <property type="match status" value="1"/>
</dbReference>
<evidence type="ECO:0000259" key="6">
    <source>
        <dbReference type="Pfam" id="PF25917"/>
    </source>
</evidence>
<dbReference type="GO" id="GO:0030313">
    <property type="term" value="C:cell envelope"/>
    <property type="evidence" value="ECO:0007669"/>
    <property type="project" value="UniProtKB-SubCell"/>
</dbReference>
<dbReference type="Pfam" id="PF25944">
    <property type="entry name" value="Beta-barrel_RND"/>
    <property type="match status" value="1"/>
</dbReference>
<dbReference type="Pfam" id="PF25967">
    <property type="entry name" value="RND-MFP_C"/>
    <property type="match status" value="1"/>
</dbReference>
<evidence type="ECO:0000259" key="7">
    <source>
        <dbReference type="Pfam" id="PF25944"/>
    </source>
</evidence>
<dbReference type="EMBL" id="CP015231">
    <property type="protein sequence ID" value="ANP42448.1"/>
    <property type="molecule type" value="Genomic_DNA"/>
</dbReference>
<dbReference type="GO" id="GO:0046677">
    <property type="term" value="P:response to antibiotic"/>
    <property type="evidence" value="ECO:0007669"/>
    <property type="project" value="TreeGrafter"/>
</dbReference>
<dbReference type="SUPFAM" id="SSF111369">
    <property type="entry name" value="HlyD-like secretion proteins"/>
    <property type="match status" value="1"/>
</dbReference>
<evidence type="ECO:0000313" key="10">
    <source>
        <dbReference type="Proteomes" id="UP000013243"/>
    </source>
</evidence>
<dbReference type="Pfam" id="PF25876">
    <property type="entry name" value="HH_MFP_RND"/>
    <property type="match status" value="1"/>
</dbReference>
<keyword evidence="3" id="KW-0175">Coiled coil</keyword>
<feature type="domain" description="Multidrug resistance protein MdtA-like C-terminal permuted SH3" evidence="8">
    <location>
        <begin position="305"/>
        <end position="363"/>
    </location>
</feature>
<gene>
    <name evidence="9" type="ORF">K529_016895</name>
</gene>
<comment type="subcellular location">
    <subcellularLocation>
        <location evidence="1">Cell envelope</location>
    </subcellularLocation>
</comment>
<dbReference type="PANTHER" id="PTHR30158">
    <property type="entry name" value="ACRA/E-RELATED COMPONENT OF DRUG EFFLUX TRANSPORTER"/>
    <property type="match status" value="1"/>
</dbReference>
<protein>
    <submittedName>
        <fullName evidence="9">Efflux transporter periplasmic adaptor subunit</fullName>
    </submittedName>
</protein>
<dbReference type="GeneID" id="28251546"/>
<feature type="domain" description="Multidrug resistance protein MdtA-like alpha-helical hairpin" evidence="5">
    <location>
        <begin position="109"/>
        <end position="175"/>
    </location>
</feature>
<feature type="chain" id="PRO_5008518481" evidence="4">
    <location>
        <begin position="31"/>
        <end position="396"/>
    </location>
</feature>
<feature type="domain" description="Multidrug resistance protein MdtA-like beta-barrel" evidence="7">
    <location>
        <begin position="213"/>
        <end position="302"/>
    </location>
</feature>
<evidence type="ECO:0000313" key="9">
    <source>
        <dbReference type="EMBL" id="ANP42448.1"/>
    </source>
</evidence>
<geneLocation type="plasmid" evidence="9 10">
    <name>unnamed1</name>
</geneLocation>
<dbReference type="Pfam" id="PF25917">
    <property type="entry name" value="BSH_RND"/>
    <property type="match status" value="1"/>
</dbReference>
<evidence type="ECO:0000256" key="3">
    <source>
        <dbReference type="SAM" id="Coils"/>
    </source>
</evidence>
<keyword evidence="4" id="KW-0732">Signal</keyword>
<accession>A0A1B1A7E4</accession>
<reference evidence="9 10" key="1">
    <citation type="journal article" date="2016" name="ISME J.">
        <title>Global occurrence and heterogeneity of the Roseobacter-clade species Ruegeria mobilis.</title>
        <authorList>
            <person name="Sonnenschein E."/>
            <person name="Gram L."/>
        </authorList>
    </citation>
    <scope>NUCLEOTIDE SEQUENCE [LARGE SCALE GENOMIC DNA]</scope>
    <source>
        <strain evidence="9 10">F1926</strain>
        <plasmid evidence="9 10">unnamed1</plasmid>
    </source>
</reference>
<dbReference type="NCBIfam" id="TIGR01730">
    <property type="entry name" value="RND_mfp"/>
    <property type="match status" value="1"/>
</dbReference>
<name>A0A1B1A7E4_9RHOB</name>
<dbReference type="Gene3D" id="1.10.287.470">
    <property type="entry name" value="Helix hairpin bin"/>
    <property type="match status" value="1"/>
</dbReference>
<dbReference type="InterPro" id="IPR058625">
    <property type="entry name" value="MdtA-like_BSH"/>
</dbReference>
<feature type="domain" description="Multidrug resistance protein MdtA-like barrel-sandwich hybrid" evidence="6">
    <location>
        <begin position="68"/>
        <end position="209"/>
    </location>
</feature>
<dbReference type="GO" id="GO:0015721">
    <property type="term" value="P:bile acid and bile salt transport"/>
    <property type="evidence" value="ECO:0007669"/>
    <property type="project" value="TreeGrafter"/>
</dbReference>